<dbReference type="EMBL" id="UINC01227917">
    <property type="protein sequence ID" value="SVE59010.1"/>
    <property type="molecule type" value="Genomic_DNA"/>
</dbReference>
<protein>
    <submittedName>
        <fullName evidence="1">Uncharacterized protein</fullName>
    </submittedName>
</protein>
<reference evidence="1" key="1">
    <citation type="submission" date="2018-05" db="EMBL/GenBank/DDBJ databases">
        <authorList>
            <person name="Lanie J.A."/>
            <person name="Ng W.-L."/>
            <person name="Kazmierczak K.M."/>
            <person name="Andrzejewski T.M."/>
            <person name="Davidsen T.M."/>
            <person name="Wayne K.J."/>
            <person name="Tettelin H."/>
            <person name="Glass J.I."/>
            <person name="Rusch D."/>
            <person name="Podicherti R."/>
            <person name="Tsui H.-C.T."/>
            <person name="Winkler M.E."/>
        </authorList>
    </citation>
    <scope>NUCLEOTIDE SEQUENCE</scope>
</reference>
<sequence>LSTQDRCLCIMSNAHMDRGPIGPTTDALDYHCITCQPIPNKCSQSGIVPPWFAAKIGTIILFMPQYRKKISIQRSWHFTNAPVIPYERSFIKMQNGNRKKANTVPRY</sequence>
<gene>
    <name evidence="1" type="ORF">METZ01_LOCUS511864</name>
</gene>
<evidence type="ECO:0000313" key="1">
    <source>
        <dbReference type="EMBL" id="SVE59010.1"/>
    </source>
</evidence>
<organism evidence="1">
    <name type="scientific">marine metagenome</name>
    <dbReference type="NCBI Taxonomy" id="408172"/>
    <lineage>
        <taxon>unclassified sequences</taxon>
        <taxon>metagenomes</taxon>
        <taxon>ecological metagenomes</taxon>
    </lineage>
</organism>
<proteinExistence type="predicted"/>
<accession>A0A383ERS1</accession>
<name>A0A383ERS1_9ZZZZ</name>
<feature type="non-terminal residue" evidence="1">
    <location>
        <position position="1"/>
    </location>
</feature>
<feature type="non-terminal residue" evidence="1">
    <location>
        <position position="107"/>
    </location>
</feature>
<dbReference type="AlphaFoldDB" id="A0A383ERS1"/>